<keyword evidence="1" id="KW-0813">Transport</keyword>
<feature type="chain" id="PRO_5047150870" evidence="8">
    <location>
        <begin position="19"/>
        <end position="161"/>
    </location>
</feature>
<evidence type="ECO:0000313" key="10">
    <source>
        <dbReference type="EMBL" id="NMG15701.1"/>
    </source>
</evidence>
<keyword evidence="3 6" id="KW-0479">Metal-binding</keyword>
<reference evidence="10 11" key="1">
    <citation type="submission" date="2019-12" db="EMBL/GenBank/DDBJ databases">
        <title>Comparative genomics gives insights into the taxonomy of the Azoarcus-Aromatoleum group and reveals separate origins of nif in the plant-associated Azoarcus and non-plant-associated Aromatoleum sub-groups.</title>
        <authorList>
            <person name="Lafos M."/>
            <person name="Maluk M."/>
            <person name="Batista M."/>
            <person name="Junghare M."/>
            <person name="Carmona M."/>
            <person name="Faoro H."/>
            <person name="Cruz L.M."/>
            <person name="Battistoni F."/>
            <person name="De Souza E."/>
            <person name="Pedrosa F."/>
            <person name="Chen W.-M."/>
            <person name="Poole P.S."/>
            <person name="Dixon R.A."/>
            <person name="James E.K."/>
        </authorList>
    </citation>
    <scope>NUCLEOTIDE SEQUENCE [LARGE SCALE GENOMIC DNA]</scope>
    <source>
        <strain evidence="10 11">PbN1</strain>
    </source>
</reference>
<dbReference type="EMBL" id="WTVP01000020">
    <property type="protein sequence ID" value="NMG15701.1"/>
    <property type="molecule type" value="Genomic_DNA"/>
</dbReference>
<evidence type="ECO:0000256" key="1">
    <source>
        <dbReference type="ARBA" id="ARBA00022448"/>
    </source>
</evidence>
<feature type="compositionally biased region" description="Low complexity" evidence="7">
    <location>
        <begin position="26"/>
        <end position="73"/>
    </location>
</feature>
<dbReference type="RefSeq" id="WP_169202338.1">
    <property type="nucleotide sequence ID" value="NZ_CP059467.1"/>
</dbReference>
<organism evidence="10 11">
    <name type="scientific">Aromatoleum bremense</name>
    <dbReference type="NCBI Taxonomy" id="76115"/>
    <lineage>
        <taxon>Bacteria</taxon>
        <taxon>Pseudomonadati</taxon>
        <taxon>Pseudomonadota</taxon>
        <taxon>Betaproteobacteria</taxon>
        <taxon>Rhodocyclales</taxon>
        <taxon>Rhodocyclaceae</taxon>
        <taxon>Aromatoleum</taxon>
    </lineage>
</organism>
<dbReference type="PANTHER" id="PTHR40942:SF4">
    <property type="entry name" value="CYTOCHROME C5"/>
    <property type="match status" value="1"/>
</dbReference>
<feature type="region of interest" description="Disordered" evidence="7">
    <location>
        <begin position="24"/>
        <end position="73"/>
    </location>
</feature>
<dbReference type="PROSITE" id="PS51007">
    <property type="entry name" value="CYTC"/>
    <property type="match status" value="1"/>
</dbReference>
<dbReference type="PANTHER" id="PTHR40942">
    <property type="match status" value="1"/>
</dbReference>
<dbReference type="Proteomes" id="UP000633943">
    <property type="component" value="Unassembled WGS sequence"/>
</dbReference>
<sequence length="161" mass="15541">MRKSTVILAASLAALLSACGQKESDVPAAPATTPAPAAAPAAPEAPVTPPASEAPAAPAAPAASEAPAAAPAAPVASAANGASVYNKTCSLCHAAGVAGAPKPGDKADWGPRIAQGKDTLYKHALEGFTGSKGMMPPRGGGASLTDEEVKAAVDYMVGKSS</sequence>
<dbReference type="InterPro" id="IPR009056">
    <property type="entry name" value="Cyt_c-like_dom"/>
</dbReference>
<dbReference type="InterPro" id="IPR036909">
    <property type="entry name" value="Cyt_c-like_dom_sf"/>
</dbReference>
<keyword evidence="5 6" id="KW-0408">Iron</keyword>
<evidence type="ECO:0000256" key="7">
    <source>
        <dbReference type="SAM" id="MobiDB-lite"/>
    </source>
</evidence>
<keyword evidence="4" id="KW-0249">Electron transport</keyword>
<evidence type="ECO:0000256" key="6">
    <source>
        <dbReference type="PROSITE-ProRule" id="PRU00433"/>
    </source>
</evidence>
<accession>A0ABX1NV89</accession>
<dbReference type="PROSITE" id="PS51257">
    <property type="entry name" value="PROKAR_LIPOPROTEIN"/>
    <property type="match status" value="1"/>
</dbReference>
<evidence type="ECO:0000259" key="9">
    <source>
        <dbReference type="PROSITE" id="PS51007"/>
    </source>
</evidence>
<name>A0ABX1NV89_9RHOO</name>
<feature type="signal peptide" evidence="8">
    <location>
        <begin position="1"/>
        <end position="18"/>
    </location>
</feature>
<dbReference type="InterPro" id="IPR002323">
    <property type="entry name" value="Cyt_CIE"/>
</dbReference>
<evidence type="ECO:0000256" key="3">
    <source>
        <dbReference type="ARBA" id="ARBA00022723"/>
    </source>
</evidence>
<evidence type="ECO:0000256" key="4">
    <source>
        <dbReference type="ARBA" id="ARBA00022982"/>
    </source>
</evidence>
<evidence type="ECO:0000256" key="5">
    <source>
        <dbReference type="ARBA" id="ARBA00023004"/>
    </source>
</evidence>
<feature type="domain" description="Cytochrome c" evidence="9">
    <location>
        <begin position="76"/>
        <end position="160"/>
    </location>
</feature>
<keyword evidence="8" id="KW-0732">Signal</keyword>
<evidence type="ECO:0000313" key="11">
    <source>
        <dbReference type="Proteomes" id="UP000633943"/>
    </source>
</evidence>
<dbReference type="PRINTS" id="PR00607">
    <property type="entry name" value="CYTCHROMECIE"/>
</dbReference>
<evidence type="ECO:0000256" key="2">
    <source>
        <dbReference type="ARBA" id="ARBA00022617"/>
    </source>
</evidence>
<dbReference type="Gene3D" id="1.10.760.10">
    <property type="entry name" value="Cytochrome c-like domain"/>
    <property type="match status" value="1"/>
</dbReference>
<keyword evidence="11" id="KW-1185">Reference proteome</keyword>
<dbReference type="SUPFAM" id="SSF46626">
    <property type="entry name" value="Cytochrome c"/>
    <property type="match status" value="1"/>
</dbReference>
<protein>
    <submittedName>
        <fullName evidence="10">C-type cytochrome</fullName>
    </submittedName>
</protein>
<proteinExistence type="predicted"/>
<evidence type="ECO:0000256" key="8">
    <source>
        <dbReference type="SAM" id="SignalP"/>
    </source>
</evidence>
<keyword evidence="2 6" id="KW-0349">Heme</keyword>
<gene>
    <name evidence="10" type="ORF">GPA24_09115</name>
</gene>
<comment type="caution">
    <text evidence="10">The sequence shown here is derived from an EMBL/GenBank/DDBJ whole genome shotgun (WGS) entry which is preliminary data.</text>
</comment>
<dbReference type="Pfam" id="PF13442">
    <property type="entry name" value="Cytochrome_CBB3"/>
    <property type="match status" value="1"/>
</dbReference>